<dbReference type="EMBL" id="CP019650">
    <property type="protein sequence ID" value="AQQ68911.1"/>
    <property type="molecule type" value="Genomic_DNA"/>
</dbReference>
<dbReference type="AlphaFoldDB" id="A0A1Q2M8A8"/>
<dbReference type="STRING" id="260552.Mag101_15700"/>
<gene>
    <name evidence="2" type="ORF">Mag101_15700</name>
</gene>
<name>A0A1Q2M8A8_9GAMM</name>
<evidence type="ECO:0000313" key="2">
    <source>
        <dbReference type="EMBL" id="AQQ68911.1"/>
    </source>
</evidence>
<comment type="similarity">
    <text evidence="1">Belongs to the bactofilin family.</text>
</comment>
<reference evidence="2" key="1">
    <citation type="submission" date="2017-02" db="EMBL/GenBank/DDBJ databases">
        <title>Genome of Microbulbifer agarilyticus GP101.</title>
        <authorList>
            <person name="Jung J."/>
            <person name="Bae S.S."/>
            <person name="Baek K."/>
        </authorList>
    </citation>
    <scope>NUCLEOTIDE SEQUENCE [LARGE SCALE GENOMIC DNA]</scope>
    <source>
        <strain evidence="2">GP101</strain>
    </source>
</reference>
<dbReference type="InterPro" id="IPR007607">
    <property type="entry name" value="BacA/B"/>
</dbReference>
<proteinExistence type="inferred from homology"/>
<evidence type="ECO:0000313" key="3">
    <source>
        <dbReference type="Proteomes" id="UP000188219"/>
    </source>
</evidence>
<evidence type="ECO:0000256" key="1">
    <source>
        <dbReference type="ARBA" id="ARBA00044755"/>
    </source>
</evidence>
<organism evidence="2 3">
    <name type="scientific">Microbulbifer agarilyticus</name>
    <dbReference type="NCBI Taxonomy" id="260552"/>
    <lineage>
        <taxon>Bacteria</taxon>
        <taxon>Pseudomonadati</taxon>
        <taxon>Pseudomonadota</taxon>
        <taxon>Gammaproteobacteria</taxon>
        <taxon>Cellvibrionales</taxon>
        <taxon>Microbulbiferaceae</taxon>
        <taxon>Microbulbifer</taxon>
    </lineage>
</organism>
<dbReference type="PANTHER" id="PTHR35024:SF4">
    <property type="entry name" value="POLYMER-FORMING CYTOSKELETAL PROTEIN"/>
    <property type="match status" value="1"/>
</dbReference>
<sequence>MLKKKEKTMASTGGNSTTLIAKHTEVTGDLHFRGNLVVEGTVRGNISAHSDSDARLQVVDGGTIEGEIRVPNVVVNGNVKGDVHASGHLELASKAMVEGNVHYKLIEMVKGAQVNGSLVSNVEMDTASEPRMLGFNSDETVTDAD</sequence>
<dbReference type="Pfam" id="PF04519">
    <property type="entry name" value="Bactofilin"/>
    <property type="match status" value="1"/>
</dbReference>
<dbReference type="Proteomes" id="UP000188219">
    <property type="component" value="Chromosome"/>
</dbReference>
<keyword evidence="3" id="KW-1185">Reference proteome</keyword>
<dbReference type="OrthoDB" id="5294247at2"/>
<protein>
    <submittedName>
        <fullName evidence="2">Cell shape determination protein CcmA</fullName>
    </submittedName>
</protein>
<dbReference type="eggNOG" id="COG1664">
    <property type="taxonomic scope" value="Bacteria"/>
</dbReference>
<dbReference type="KEGG" id="maga:Mag101_15700"/>
<accession>A0A1Q2M8A8</accession>
<dbReference type="PANTHER" id="PTHR35024">
    <property type="entry name" value="HYPOTHETICAL CYTOSOLIC PROTEIN"/>
    <property type="match status" value="1"/>
</dbReference>